<dbReference type="GO" id="GO:0016491">
    <property type="term" value="F:oxidoreductase activity"/>
    <property type="evidence" value="ECO:0007669"/>
    <property type="project" value="InterPro"/>
</dbReference>
<feature type="binding site" evidence="12">
    <location>
        <position position="221"/>
    </location>
    <ligand>
        <name>[2Fe-2S] cluster</name>
        <dbReference type="ChEBI" id="CHEBI:190135"/>
    </ligand>
</feature>
<keyword evidence="15" id="KW-1185">Reference proteome</keyword>
<keyword evidence="4 12" id="KW-0001">2Fe-2S</keyword>
<evidence type="ECO:0000259" key="13">
    <source>
        <dbReference type="PROSITE" id="PS51384"/>
    </source>
</evidence>
<evidence type="ECO:0000256" key="8">
    <source>
        <dbReference type="ARBA" id="ARBA00023004"/>
    </source>
</evidence>
<dbReference type="Gene3D" id="2.10.240.10">
    <property type="entry name" value="Dihydroorotate dehydrogenase, electron transfer subunit"/>
    <property type="match status" value="1"/>
</dbReference>
<comment type="cofactor">
    <cofactor evidence="10">
        <name>[2Fe-2S] cluster</name>
        <dbReference type="ChEBI" id="CHEBI:190135"/>
    </cofactor>
</comment>
<dbReference type="InterPro" id="IPR019480">
    <property type="entry name" value="Dihydroorotate_DH_Fe-S-bd"/>
</dbReference>
<evidence type="ECO:0000256" key="5">
    <source>
        <dbReference type="ARBA" id="ARBA00022723"/>
    </source>
</evidence>
<dbReference type="PROSITE" id="PS51384">
    <property type="entry name" value="FAD_FR"/>
    <property type="match status" value="1"/>
</dbReference>
<protein>
    <submittedName>
        <fullName evidence="14">Dihydroorotate dehydrogenase, electron transfer subunit</fullName>
    </submittedName>
</protein>
<dbReference type="GO" id="GO:0050660">
    <property type="term" value="F:flavin adenine dinucleotide binding"/>
    <property type="evidence" value="ECO:0007669"/>
    <property type="project" value="InterPro"/>
</dbReference>
<accession>S7TCR0</accession>
<evidence type="ECO:0000256" key="10">
    <source>
        <dbReference type="ARBA" id="ARBA00034078"/>
    </source>
</evidence>
<name>S7TCR0_9BACT</name>
<evidence type="ECO:0000256" key="6">
    <source>
        <dbReference type="ARBA" id="ARBA00022827"/>
    </source>
</evidence>
<dbReference type="GO" id="GO:0051537">
    <property type="term" value="F:2 iron, 2 sulfur cluster binding"/>
    <property type="evidence" value="ECO:0007669"/>
    <property type="project" value="UniProtKB-KW"/>
</dbReference>
<keyword evidence="7" id="KW-0249">Electron transport</keyword>
<keyword evidence="5 12" id="KW-0479">Metal-binding</keyword>
<feature type="binding site" evidence="11">
    <location>
        <begin position="78"/>
        <end position="79"/>
    </location>
    <ligand>
        <name>FAD</name>
        <dbReference type="ChEBI" id="CHEBI:57692"/>
    </ligand>
</feature>
<dbReference type="InterPro" id="IPR017938">
    <property type="entry name" value="Riboflavin_synthase-like_b-brl"/>
</dbReference>
<organism evidence="14 15">
    <name type="scientific">Alkalidesulfovibrio alkalitolerans DSM 16529</name>
    <dbReference type="NCBI Taxonomy" id="1121439"/>
    <lineage>
        <taxon>Bacteria</taxon>
        <taxon>Pseudomonadati</taxon>
        <taxon>Thermodesulfobacteriota</taxon>
        <taxon>Desulfovibrionia</taxon>
        <taxon>Desulfovibrionales</taxon>
        <taxon>Desulfovibrionaceae</taxon>
        <taxon>Alkalidesulfovibrio</taxon>
    </lineage>
</organism>
<feature type="binding site" evidence="11">
    <location>
        <begin position="56"/>
        <end position="59"/>
    </location>
    <ligand>
        <name>FAD</name>
        <dbReference type="ChEBI" id="CHEBI:57692"/>
    </ligand>
</feature>
<sequence>MEHKTCRMLRVRALKELSGGEQYLLTLDDPGFSSWKPGQFVMIRPVSFGLEMLWARPISIAMCDESGLVLMVRRAGRGTERMARLAPGDEVALWGPLGTSFTTDREKPTLLLAGGIGVAPFWGYAARHPRPENLHLLLGHTLPLDAFPLDPFAGIGQVETFYQRTMADLDAFVALLDERVAGFSGGLVLACGPTPFLRTVRRLAEKHGARCQVSLENRMACGIGACLGCVVKDAAGNLVQSCTRGPVFWTHDLSEEM</sequence>
<proteinExistence type="inferred from homology"/>
<feature type="binding site" evidence="12">
    <location>
        <position position="229"/>
    </location>
    <ligand>
        <name>[2Fe-2S] cluster</name>
        <dbReference type="ChEBI" id="CHEBI:190135"/>
    </ligand>
</feature>
<keyword evidence="8 12" id="KW-0408">Iron</keyword>
<dbReference type="Gene3D" id="2.40.30.10">
    <property type="entry name" value="Translation factors"/>
    <property type="match status" value="1"/>
</dbReference>
<comment type="cofactor">
    <cofactor evidence="11">
        <name>FAD</name>
        <dbReference type="ChEBI" id="CHEBI:57692"/>
    </cofactor>
    <text evidence="11">Binds 1 FAD per subunit.</text>
</comment>
<dbReference type="Proteomes" id="UP000014975">
    <property type="component" value="Unassembled WGS sequence"/>
</dbReference>
<evidence type="ECO:0000256" key="4">
    <source>
        <dbReference type="ARBA" id="ARBA00022714"/>
    </source>
</evidence>
<dbReference type="GO" id="GO:0046872">
    <property type="term" value="F:metal ion binding"/>
    <property type="evidence" value="ECO:0007669"/>
    <property type="project" value="UniProtKB-KW"/>
</dbReference>
<evidence type="ECO:0000313" key="15">
    <source>
        <dbReference type="Proteomes" id="UP000014975"/>
    </source>
</evidence>
<dbReference type="InterPro" id="IPR050353">
    <property type="entry name" value="PyrK_electron_transfer"/>
</dbReference>
<reference evidence="14 15" key="1">
    <citation type="journal article" date="2013" name="Genome Announc.">
        <title>Draft genome sequences for three mercury-methylating, sulfate-reducing bacteria.</title>
        <authorList>
            <person name="Brown S.D."/>
            <person name="Hurt R.A.Jr."/>
            <person name="Gilmour C.C."/>
            <person name="Elias D.A."/>
        </authorList>
    </citation>
    <scope>NUCLEOTIDE SEQUENCE [LARGE SCALE GENOMIC DNA]</scope>
    <source>
        <strain evidence="14 15">DSM 16529</strain>
    </source>
</reference>
<keyword evidence="2" id="KW-0813">Transport</keyword>
<dbReference type="InterPro" id="IPR012165">
    <property type="entry name" value="Cyt_c3_hydrogenase_gsu"/>
</dbReference>
<keyword evidence="3 11" id="KW-0285">Flavoprotein</keyword>
<comment type="similarity">
    <text evidence="1">Belongs to the PyrK family.</text>
</comment>
<dbReference type="PIRSF" id="PIRSF006816">
    <property type="entry name" value="Cyc3_hyd_g"/>
    <property type="match status" value="1"/>
</dbReference>
<dbReference type="eggNOG" id="COG0543">
    <property type="taxonomic scope" value="Bacteria"/>
</dbReference>
<dbReference type="InterPro" id="IPR039261">
    <property type="entry name" value="FNR_nucleotide-bd"/>
</dbReference>
<evidence type="ECO:0000256" key="3">
    <source>
        <dbReference type="ARBA" id="ARBA00022630"/>
    </source>
</evidence>
<evidence type="ECO:0000256" key="11">
    <source>
        <dbReference type="PIRSR" id="PIRSR006816-1"/>
    </source>
</evidence>
<dbReference type="InterPro" id="IPR037117">
    <property type="entry name" value="Dihydroorotate_DH_ele_sf"/>
</dbReference>
<feature type="binding site" evidence="12">
    <location>
        <position position="226"/>
    </location>
    <ligand>
        <name>[2Fe-2S] cluster</name>
        <dbReference type="ChEBI" id="CHEBI:190135"/>
    </ligand>
</feature>
<evidence type="ECO:0000256" key="9">
    <source>
        <dbReference type="ARBA" id="ARBA00023014"/>
    </source>
</evidence>
<dbReference type="PATRIC" id="fig|1121439.3.peg.1321"/>
<evidence type="ECO:0000256" key="2">
    <source>
        <dbReference type="ARBA" id="ARBA00022448"/>
    </source>
</evidence>
<dbReference type="InterPro" id="IPR017927">
    <property type="entry name" value="FAD-bd_FR_type"/>
</dbReference>
<feature type="domain" description="FAD-binding FR-type" evidence="13">
    <location>
        <begin position="1"/>
        <end position="103"/>
    </location>
</feature>
<evidence type="ECO:0000313" key="14">
    <source>
        <dbReference type="EMBL" id="EPR34310.1"/>
    </source>
</evidence>
<dbReference type="SUPFAM" id="SSF52343">
    <property type="entry name" value="Ferredoxin reductase-like, C-terminal NADP-linked domain"/>
    <property type="match status" value="1"/>
</dbReference>
<comment type="cofactor">
    <cofactor evidence="12">
        <name>[2Fe-2S] cluster</name>
        <dbReference type="ChEBI" id="CHEBI:190135"/>
    </cofactor>
    <text evidence="12">Binds 1 [2Fe-2S] cluster per subunit.</text>
</comment>
<dbReference type="Pfam" id="PF10418">
    <property type="entry name" value="DHODB_Fe-S_bind"/>
    <property type="match status" value="1"/>
</dbReference>
<dbReference type="AlphaFoldDB" id="S7TCR0"/>
<dbReference type="STRING" id="1121439.dsat_2807"/>
<dbReference type="OrthoDB" id="9796486at2"/>
<evidence type="ECO:0000256" key="12">
    <source>
        <dbReference type="PIRSR" id="PIRSR006816-2"/>
    </source>
</evidence>
<evidence type="ECO:0000256" key="1">
    <source>
        <dbReference type="ARBA" id="ARBA00006422"/>
    </source>
</evidence>
<keyword evidence="9 12" id="KW-0411">Iron-sulfur</keyword>
<dbReference type="Gene3D" id="3.40.50.80">
    <property type="entry name" value="Nucleotide-binding domain of ferredoxin-NADP reductase (FNR) module"/>
    <property type="match status" value="1"/>
</dbReference>
<dbReference type="GO" id="GO:0006221">
    <property type="term" value="P:pyrimidine nucleotide biosynthetic process"/>
    <property type="evidence" value="ECO:0007669"/>
    <property type="project" value="InterPro"/>
</dbReference>
<dbReference type="EMBL" id="ATHI01000012">
    <property type="protein sequence ID" value="EPR34310.1"/>
    <property type="molecule type" value="Genomic_DNA"/>
</dbReference>
<dbReference type="SUPFAM" id="SSF63380">
    <property type="entry name" value="Riboflavin synthase domain-like"/>
    <property type="match status" value="1"/>
</dbReference>
<comment type="caution">
    <text evidence="14">The sequence shown here is derived from an EMBL/GenBank/DDBJ whole genome shotgun (WGS) entry which is preliminary data.</text>
</comment>
<gene>
    <name evidence="14" type="ORF">dsat_2807</name>
</gene>
<feature type="binding site" evidence="12">
    <location>
        <position position="242"/>
    </location>
    <ligand>
        <name>[2Fe-2S] cluster</name>
        <dbReference type="ChEBI" id="CHEBI:190135"/>
    </ligand>
</feature>
<evidence type="ECO:0000256" key="7">
    <source>
        <dbReference type="ARBA" id="ARBA00022982"/>
    </source>
</evidence>
<keyword evidence="6 11" id="KW-0274">FAD</keyword>
<dbReference type="RefSeq" id="WP_020886772.1">
    <property type="nucleotide sequence ID" value="NZ_ATHI01000012.1"/>
</dbReference>
<dbReference type="PANTHER" id="PTHR43513">
    <property type="entry name" value="DIHYDROOROTATE DEHYDROGENASE B (NAD(+)), ELECTRON TRANSFER SUBUNIT"/>
    <property type="match status" value="1"/>
</dbReference>
<dbReference type="PANTHER" id="PTHR43513:SF3">
    <property type="entry name" value="DIHYDROOROTATE DEHYDROGENASE B (NAD(+)), ELECTRON TRANSFER SUBUNIT-RELATED"/>
    <property type="match status" value="1"/>
</dbReference>